<keyword evidence="2" id="KW-0472">Membrane</keyword>
<evidence type="ECO:0000256" key="2">
    <source>
        <dbReference type="SAM" id="Phobius"/>
    </source>
</evidence>
<name>A0A0E3WGG0_9BACL</name>
<feature type="compositionally biased region" description="Basic and acidic residues" evidence="1">
    <location>
        <begin position="1"/>
        <end position="17"/>
    </location>
</feature>
<dbReference type="AlphaFoldDB" id="A0A0E3WGG0"/>
<feature type="transmembrane region" description="Helical" evidence="2">
    <location>
        <begin position="33"/>
        <end position="54"/>
    </location>
</feature>
<evidence type="ECO:0000256" key="1">
    <source>
        <dbReference type="SAM" id="MobiDB-lite"/>
    </source>
</evidence>
<proteinExistence type="predicted"/>
<dbReference type="HOGENOM" id="CLU_130939_0_0_9"/>
<evidence type="ECO:0000313" key="4">
    <source>
        <dbReference type="Proteomes" id="UP000033163"/>
    </source>
</evidence>
<dbReference type="EMBL" id="LN831776">
    <property type="protein sequence ID" value="CQR52845.1"/>
    <property type="molecule type" value="Genomic_DNA"/>
</dbReference>
<gene>
    <name evidence="3" type="ORF">PRIO_1056</name>
</gene>
<dbReference type="RefSeq" id="WP_020425858.1">
    <property type="nucleotide sequence ID" value="NZ_AGBD01000040.1"/>
</dbReference>
<sequence>MAEMDRMNGGEHADNFRERKHSGKWKKPAMTKIFLTLFLLGIAVFVVGTILQSFTSFEKRVSGRINLNEITSIEIIRSLPSTTDEVKVTVTDPAKIADIMNAFAGVKLMSSSISHDFNRSYWISIIVGKSLRFGIRLDDQKYININDLARKDKYGSGSFKIINHYDMRSIDSLFD</sequence>
<evidence type="ECO:0000313" key="3">
    <source>
        <dbReference type="EMBL" id="CQR52845.1"/>
    </source>
</evidence>
<reference evidence="4" key="1">
    <citation type="submission" date="2015-03" db="EMBL/GenBank/DDBJ databases">
        <authorList>
            <person name="Wibberg D."/>
        </authorList>
    </citation>
    <scope>NUCLEOTIDE SEQUENCE [LARGE SCALE GENOMIC DNA]</scope>
</reference>
<dbReference type="PATRIC" id="fig|1073571.4.peg.1087"/>
<dbReference type="Proteomes" id="UP000033163">
    <property type="component" value="Chromosome I"/>
</dbReference>
<keyword evidence="2" id="KW-1133">Transmembrane helix</keyword>
<feature type="region of interest" description="Disordered" evidence="1">
    <location>
        <begin position="1"/>
        <end position="21"/>
    </location>
</feature>
<accession>A0A0E3WGG0</accession>
<dbReference type="KEGG" id="pri:PRIO_1056"/>
<keyword evidence="2" id="KW-0812">Transmembrane</keyword>
<protein>
    <submittedName>
        <fullName evidence="3">Putative membrane protein</fullName>
    </submittedName>
</protein>
<organism evidence="3 4">
    <name type="scientific">Paenibacillus riograndensis SBR5</name>
    <dbReference type="NCBI Taxonomy" id="1073571"/>
    <lineage>
        <taxon>Bacteria</taxon>
        <taxon>Bacillati</taxon>
        <taxon>Bacillota</taxon>
        <taxon>Bacilli</taxon>
        <taxon>Bacillales</taxon>
        <taxon>Paenibacillaceae</taxon>
        <taxon>Paenibacillus</taxon>
        <taxon>Paenibacillus sonchi group</taxon>
    </lineage>
</organism>